<dbReference type="RefSeq" id="WP_089209903.1">
    <property type="nucleotide sequence ID" value="NZ_FZOD01000028.1"/>
</dbReference>
<evidence type="ECO:0000313" key="1">
    <source>
        <dbReference type="EMBL" id="SNT19792.1"/>
    </source>
</evidence>
<name>A0A239KPY6_9ACTN</name>
<protein>
    <submittedName>
        <fullName evidence="1">Enoyl-(Acyl carrier protein) reductase</fullName>
    </submittedName>
</protein>
<gene>
    <name evidence="1" type="ORF">SAMN05216276_102831</name>
</gene>
<dbReference type="InterPro" id="IPR036291">
    <property type="entry name" value="NAD(P)-bd_dom_sf"/>
</dbReference>
<organism evidence="1 2">
    <name type="scientific">Streptosporangium subroseum</name>
    <dbReference type="NCBI Taxonomy" id="106412"/>
    <lineage>
        <taxon>Bacteria</taxon>
        <taxon>Bacillati</taxon>
        <taxon>Actinomycetota</taxon>
        <taxon>Actinomycetes</taxon>
        <taxon>Streptosporangiales</taxon>
        <taxon>Streptosporangiaceae</taxon>
        <taxon>Streptosporangium</taxon>
    </lineage>
</organism>
<evidence type="ECO:0000313" key="2">
    <source>
        <dbReference type="Proteomes" id="UP000198282"/>
    </source>
</evidence>
<proteinExistence type="predicted"/>
<reference evidence="1 2" key="1">
    <citation type="submission" date="2017-06" db="EMBL/GenBank/DDBJ databases">
        <authorList>
            <person name="Kim H.J."/>
            <person name="Triplett B.A."/>
        </authorList>
    </citation>
    <scope>NUCLEOTIDE SEQUENCE [LARGE SCALE GENOMIC DNA]</scope>
    <source>
        <strain evidence="1 2">CGMCC 4.2132</strain>
    </source>
</reference>
<accession>A0A239KPY6</accession>
<dbReference type="Gene3D" id="3.40.50.720">
    <property type="entry name" value="NAD(P)-binding Rossmann-like Domain"/>
    <property type="match status" value="1"/>
</dbReference>
<keyword evidence="2" id="KW-1185">Reference proteome</keyword>
<dbReference type="InterPro" id="IPR002347">
    <property type="entry name" value="SDR_fam"/>
</dbReference>
<dbReference type="AlphaFoldDB" id="A0A239KPY6"/>
<dbReference type="EMBL" id="FZOD01000028">
    <property type="protein sequence ID" value="SNT19792.1"/>
    <property type="molecule type" value="Genomic_DNA"/>
</dbReference>
<dbReference type="Proteomes" id="UP000198282">
    <property type="component" value="Unassembled WGS sequence"/>
</dbReference>
<sequence length="61" mass="6523">MYERVTGNDAVRDAVNSVLPLHRPGTPEEIAEAVLYLGSGKATYVRGIRVNVVSPGPIDTT</sequence>
<dbReference type="SUPFAM" id="SSF51735">
    <property type="entry name" value="NAD(P)-binding Rossmann-fold domains"/>
    <property type="match status" value="1"/>
</dbReference>
<dbReference type="Pfam" id="PF13561">
    <property type="entry name" value="adh_short_C2"/>
    <property type="match status" value="1"/>
</dbReference>